<proteinExistence type="predicted"/>
<sequence>MDSLGKSGVIPLPSDEELTSSPPPFSPPPLPQLTDFPQTIPDSCLSLSIPLLSALHALLPPAPTLTLSIGSGTGLVEALLQSLPDAAPLNLVSVEVAPSPNKYHHPHRTVPGTWAVEGLAREAAAWMFVYPKQVALVREYMRLFVEGPGPEVVVYVGPRMDWGDFGGALEGGERQVEVWGEEGMEEVGGRGWEVVAVVRRTGR</sequence>
<keyword evidence="3" id="KW-1185">Reference proteome</keyword>
<feature type="compositionally biased region" description="Pro residues" evidence="1">
    <location>
        <begin position="21"/>
        <end position="31"/>
    </location>
</feature>
<evidence type="ECO:0000313" key="3">
    <source>
        <dbReference type="Proteomes" id="UP000613401"/>
    </source>
</evidence>
<dbReference type="RefSeq" id="XP_045271043.1">
    <property type="nucleotide sequence ID" value="XM_045403703.1"/>
</dbReference>
<name>A0A8H4CXC8_COLGL</name>
<reference evidence="2" key="1">
    <citation type="journal article" date="2020" name="Phytopathology">
        <title>Genome sequence and comparative analysis of Colletotrichum gloeosporioides isolated from Liriodendron leaves.</title>
        <authorList>
            <person name="Fu F.F."/>
            <person name="Hao Z."/>
            <person name="Wang P."/>
            <person name="Lu Y."/>
            <person name="Xue L.J."/>
            <person name="Wei G."/>
            <person name="Tian Y."/>
            <person name="Baishi H."/>
            <person name="Xu H."/>
            <person name="Shi J."/>
            <person name="Cheng T."/>
            <person name="Wang G."/>
            <person name="Yi Y."/>
            <person name="Chen J."/>
        </authorList>
    </citation>
    <scope>NUCLEOTIDE SEQUENCE</scope>
    <source>
        <strain evidence="2">Lc1</strain>
    </source>
</reference>
<protein>
    <submittedName>
        <fullName evidence="2">Uncharacterized protein</fullName>
    </submittedName>
</protein>
<evidence type="ECO:0000256" key="1">
    <source>
        <dbReference type="SAM" id="MobiDB-lite"/>
    </source>
</evidence>
<dbReference type="Proteomes" id="UP000613401">
    <property type="component" value="Unassembled WGS sequence"/>
</dbReference>
<reference evidence="2" key="2">
    <citation type="submission" date="2020-03" db="EMBL/GenBank/DDBJ databases">
        <authorList>
            <person name="Fu F.-F."/>
            <person name="Chen J."/>
        </authorList>
    </citation>
    <scope>NUCLEOTIDE SEQUENCE</scope>
    <source>
        <strain evidence="2">Lc1</strain>
    </source>
</reference>
<gene>
    <name evidence="2" type="ORF">GCG54_00003633</name>
</gene>
<accession>A0A8H4CXC8</accession>
<organism evidence="2 3">
    <name type="scientific">Colletotrichum gloeosporioides</name>
    <name type="common">Anthracnose fungus</name>
    <name type="synonym">Glomerella cingulata</name>
    <dbReference type="NCBI Taxonomy" id="474922"/>
    <lineage>
        <taxon>Eukaryota</taxon>
        <taxon>Fungi</taxon>
        <taxon>Dikarya</taxon>
        <taxon>Ascomycota</taxon>
        <taxon>Pezizomycotina</taxon>
        <taxon>Sordariomycetes</taxon>
        <taxon>Hypocreomycetidae</taxon>
        <taxon>Glomerellales</taxon>
        <taxon>Glomerellaceae</taxon>
        <taxon>Colletotrichum</taxon>
        <taxon>Colletotrichum gloeosporioides species complex</taxon>
    </lineage>
</organism>
<feature type="region of interest" description="Disordered" evidence="1">
    <location>
        <begin position="1"/>
        <end position="33"/>
    </location>
</feature>
<dbReference type="AlphaFoldDB" id="A0A8H4CXC8"/>
<comment type="caution">
    <text evidence="2">The sequence shown here is derived from an EMBL/GenBank/DDBJ whole genome shotgun (WGS) entry which is preliminary data.</text>
</comment>
<dbReference type="GeneID" id="69010791"/>
<dbReference type="EMBL" id="WVTB01000005">
    <property type="protein sequence ID" value="KAF3811884.1"/>
    <property type="molecule type" value="Genomic_DNA"/>
</dbReference>
<evidence type="ECO:0000313" key="2">
    <source>
        <dbReference type="EMBL" id="KAF3811884.1"/>
    </source>
</evidence>